<dbReference type="InterPro" id="IPR007627">
    <property type="entry name" value="RNA_pol_sigma70_r2"/>
</dbReference>
<dbReference type="Pfam" id="PF08281">
    <property type="entry name" value="Sigma70_r4_2"/>
    <property type="match status" value="1"/>
</dbReference>
<feature type="domain" description="RNA polymerase sigma-70 region 2" evidence="6">
    <location>
        <begin position="11"/>
        <end position="77"/>
    </location>
</feature>
<proteinExistence type="inferred from homology"/>
<feature type="domain" description="SnoaL-like" evidence="8">
    <location>
        <begin position="184"/>
        <end position="257"/>
    </location>
</feature>
<dbReference type="InterPro" id="IPR013324">
    <property type="entry name" value="RNA_pol_sigma_r3/r4-like"/>
</dbReference>
<dbReference type="SUPFAM" id="SSF54427">
    <property type="entry name" value="NTF2-like"/>
    <property type="match status" value="1"/>
</dbReference>
<feature type="domain" description="RNA polymerase sigma factor 70 region 4 type 2" evidence="7">
    <location>
        <begin position="118"/>
        <end position="164"/>
    </location>
</feature>
<dbReference type="GO" id="GO:0016987">
    <property type="term" value="F:sigma factor activity"/>
    <property type="evidence" value="ECO:0007669"/>
    <property type="project" value="UniProtKB-KW"/>
</dbReference>
<dbReference type="GO" id="GO:0003677">
    <property type="term" value="F:DNA binding"/>
    <property type="evidence" value="ECO:0007669"/>
    <property type="project" value="InterPro"/>
</dbReference>
<dbReference type="PANTHER" id="PTHR30173:SF43">
    <property type="entry name" value="ECF RNA POLYMERASE SIGMA FACTOR SIGI-RELATED"/>
    <property type="match status" value="1"/>
</dbReference>
<dbReference type="Gene3D" id="1.10.1740.10">
    <property type="match status" value="1"/>
</dbReference>
<protein>
    <submittedName>
        <fullName evidence="9">Sigma-70 family RNA polymerase sigma factor</fullName>
    </submittedName>
</protein>
<dbReference type="Pfam" id="PF12680">
    <property type="entry name" value="SnoaL_2"/>
    <property type="match status" value="1"/>
</dbReference>
<evidence type="ECO:0000259" key="7">
    <source>
        <dbReference type="Pfam" id="PF08281"/>
    </source>
</evidence>
<dbReference type="SUPFAM" id="SSF88659">
    <property type="entry name" value="Sigma3 and sigma4 domains of RNA polymerase sigma factors"/>
    <property type="match status" value="1"/>
</dbReference>
<organism evidence="9 10">
    <name type="scientific">Bailinhaonella thermotolerans</name>
    <dbReference type="NCBI Taxonomy" id="1070861"/>
    <lineage>
        <taxon>Bacteria</taxon>
        <taxon>Bacillati</taxon>
        <taxon>Actinomycetota</taxon>
        <taxon>Actinomycetes</taxon>
        <taxon>Streptosporangiales</taxon>
        <taxon>Streptosporangiaceae</taxon>
        <taxon>Bailinhaonella</taxon>
    </lineage>
</organism>
<evidence type="ECO:0000256" key="1">
    <source>
        <dbReference type="ARBA" id="ARBA00010641"/>
    </source>
</evidence>
<evidence type="ECO:0000259" key="8">
    <source>
        <dbReference type="Pfam" id="PF12680"/>
    </source>
</evidence>
<dbReference type="PANTHER" id="PTHR30173">
    <property type="entry name" value="SIGMA 19 FACTOR"/>
    <property type="match status" value="1"/>
</dbReference>
<dbReference type="Gene3D" id="3.10.450.50">
    <property type="match status" value="1"/>
</dbReference>
<evidence type="ECO:0000256" key="2">
    <source>
        <dbReference type="ARBA" id="ARBA00011344"/>
    </source>
</evidence>
<dbReference type="InterPro" id="IPR014284">
    <property type="entry name" value="RNA_pol_sigma-70_dom"/>
</dbReference>
<dbReference type="Pfam" id="PF04542">
    <property type="entry name" value="Sigma70_r2"/>
    <property type="match status" value="1"/>
</dbReference>
<dbReference type="OrthoDB" id="6689546at2"/>
<comment type="caution">
    <text evidence="9">The sequence shown here is derived from an EMBL/GenBank/DDBJ whole genome shotgun (WGS) entry which is preliminary data.</text>
</comment>
<evidence type="ECO:0000313" key="10">
    <source>
        <dbReference type="Proteomes" id="UP000265768"/>
    </source>
</evidence>
<keyword evidence="4" id="KW-0731">Sigma factor</keyword>
<evidence type="ECO:0000256" key="5">
    <source>
        <dbReference type="ARBA" id="ARBA00023163"/>
    </source>
</evidence>
<dbReference type="SUPFAM" id="SSF88946">
    <property type="entry name" value="Sigma2 domain of RNA polymerase sigma factors"/>
    <property type="match status" value="1"/>
</dbReference>
<dbReference type="Proteomes" id="UP000265768">
    <property type="component" value="Unassembled WGS sequence"/>
</dbReference>
<keyword evidence="3" id="KW-0805">Transcription regulation</keyword>
<dbReference type="InterPro" id="IPR013249">
    <property type="entry name" value="RNA_pol_sigma70_r4_t2"/>
</dbReference>
<reference evidence="9 10" key="1">
    <citation type="submission" date="2018-09" db="EMBL/GenBank/DDBJ databases">
        <title>YIM 75507 draft genome.</title>
        <authorList>
            <person name="Tang S."/>
            <person name="Feng Y."/>
        </authorList>
    </citation>
    <scope>NUCLEOTIDE SEQUENCE [LARGE SCALE GENOMIC DNA]</scope>
    <source>
        <strain evidence="9 10">YIM 75507</strain>
    </source>
</reference>
<dbReference type="AlphaFoldDB" id="A0A3A4ACW1"/>
<keyword evidence="10" id="KW-1185">Reference proteome</keyword>
<dbReference type="InterPro" id="IPR013325">
    <property type="entry name" value="RNA_pol_sigma_r2"/>
</dbReference>
<dbReference type="NCBIfam" id="TIGR02937">
    <property type="entry name" value="sigma70-ECF"/>
    <property type="match status" value="1"/>
</dbReference>
<evidence type="ECO:0000259" key="6">
    <source>
        <dbReference type="Pfam" id="PF04542"/>
    </source>
</evidence>
<keyword evidence="5" id="KW-0804">Transcription</keyword>
<evidence type="ECO:0000256" key="4">
    <source>
        <dbReference type="ARBA" id="ARBA00023082"/>
    </source>
</evidence>
<dbReference type="RefSeq" id="WP_119930146.1">
    <property type="nucleotide sequence ID" value="NZ_QZEY01000017.1"/>
</dbReference>
<name>A0A3A4ACW1_9ACTN</name>
<accession>A0A3A4ACW1</accession>
<evidence type="ECO:0000313" key="9">
    <source>
        <dbReference type="EMBL" id="RJL23890.1"/>
    </source>
</evidence>
<dbReference type="GO" id="GO:0006352">
    <property type="term" value="P:DNA-templated transcription initiation"/>
    <property type="evidence" value="ECO:0007669"/>
    <property type="project" value="InterPro"/>
</dbReference>
<dbReference type="Gene3D" id="1.10.10.10">
    <property type="entry name" value="Winged helix-like DNA-binding domain superfamily/Winged helix DNA-binding domain"/>
    <property type="match status" value="1"/>
</dbReference>
<comment type="subunit">
    <text evidence="2">Interacts transiently with the RNA polymerase catalytic core formed by RpoA, RpoB, RpoC and RpoZ (2 alpha, 1 beta, 1 beta' and 1 omega subunit) to form the RNA polymerase holoenzyme that can initiate transcription.</text>
</comment>
<comment type="similarity">
    <text evidence="1">Belongs to the sigma-70 factor family. ECF subfamily.</text>
</comment>
<dbReference type="EMBL" id="QZEY01000017">
    <property type="protein sequence ID" value="RJL23890.1"/>
    <property type="molecule type" value="Genomic_DNA"/>
</dbReference>
<dbReference type="InterPro" id="IPR052704">
    <property type="entry name" value="ECF_Sigma-70_Domain"/>
</dbReference>
<dbReference type="InterPro" id="IPR036388">
    <property type="entry name" value="WH-like_DNA-bd_sf"/>
</dbReference>
<dbReference type="InterPro" id="IPR037401">
    <property type="entry name" value="SnoaL-like"/>
</dbReference>
<dbReference type="InterPro" id="IPR032710">
    <property type="entry name" value="NTF2-like_dom_sf"/>
</dbReference>
<evidence type="ECO:0000256" key="3">
    <source>
        <dbReference type="ARBA" id="ARBA00023015"/>
    </source>
</evidence>
<sequence length="296" mass="32012">MDSPEQLSRHFEGNRQRLTALACQILGNSADAEDAVQDAWVRLSRPGATDVAAIANLDGWMTTVVSRTCLNKLRARAARPESPTDATGPRLRLRPDQALGPEDQALLAEQVGLALHIVLESLAPPERLAFVLHDSFGMPFSEIATVLGKSTEATRKLASRARRRVHAVDPAEIETNPANQRSVVNAFFAATRDGDLDTLLTLLHPEITFHADGGATRPAATATIRGPQNVAERAATFAIPDATFQPITMNGSAAVIVYTDQHPVSIMAFVISHHQIIQIYSLLDQARIDQLINTPG</sequence>
<gene>
    <name evidence="9" type="ORF">D5H75_31110</name>
</gene>